<dbReference type="OrthoDB" id="159782at2"/>
<dbReference type="Proteomes" id="UP000010729">
    <property type="component" value="Unassembled WGS sequence"/>
</dbReference>
<evidence type="ECO:0000256" key="5">
    <source>
        <dbReference type="ARBA" id="ARBA00022801"/>
    </source>
</evidence>
<evidence type="ECO:0000313" key="7">
    <source>
        <dbReference type="Proteomes" id="UP000010729"/>
    </source>
</evidence>
<dbReference type="GO" id="GO:0016787">
    <property type="term" value="F:hydrolase activity"/>
    <property type="evidence" value="ECO:0007669"/>
    <property type="project" value="UniProtKB-KW"/>
</dbReference>
<sequence>MAGFIDRAAELVALGEARHFSEAGWINRAALKSLFIDLDSAAKKVPHDIRERYPEVPWRELSGVRNLLAHGYESVQDRILWNTAVRQLPAMGAVLERAADEIEGNLA</sequence>
<dbReference type="PANTHER" id="PTHR34139:SF1">
    <property type="entry name" value="RNASE MJ1380-RELATED"/>
    <property type="match status" value="1"/>
</dbReference>
<evidence type="ECO:0000256" key="2">
    <source>
        <dbReference type="ARBA" id="ARBA00022649"/>
    </source>
</evidence>
<keyword evidence="7" id="KW-1185">Reference proteome</keyword>
<comment type="caution">
    <text evidence="6">The sequence shown here is derived from an EMBL/GenBank/DDBJ whole genome shotgun (WGS) entry which is preliminary data.</text>
</comment>
<dbReference type="InterPro" id="IPR051813">
    <property type="entry name" value="HepT_RNase_toxin"/>
</dbReference>
<evidence type="ECO:0000313" key="6">
    <source>
        <dbReference type="EMBL" id="EMY34151.1"/>
    </source>
</evidence>
<name>N1UUQ3_9MICC</name>
<keyword evidence="2" id="KW-1277">Toxin-antitoxin system</keyword>
<keyword evidence="5" id="KW-0378">Hydrolase</keyword>
<dbReference type="RefSeq" id="WP_005269047.1">
    <property type="nucleotide sequence ID" value="NZ_ANPE02000129.1"/>
</dbReference>
<keyword evidence="1" id="KW-0597">Phosphoprotein</keyword>
<organism evidence="6 7">
    <name type="scientific">Arthrobacter crystallopoietes BAB-32</name>
    <dbReference type="NCBI Taxonomy" id="1246476"/>
    <lineage>
        <taxon>Bacteria</taxon>
        <taxon>Bacillati</taxon>
        <taxon>Actinomycetota</taxon>
        <taxon>Actinomycetes</taxon>
        <taxon>Micrococcales</taxon>
        <taxon>Micrococcaceae</taxon>
        <taxon>Crystallibacter</taxon>
    </lineage>
</organism>
<keyword evidence="3" id="KW-0540">Nuclease</keyword>
<dbReference type="AlphaFoldDB" id="N1UUQ3"/>
<dbReference type="GO" id="GO:0110001">
    <property type="term" value="C:toxin-antitoxin complex"/>
    <property type="evidence" value="ECO:0007669"/>
    <property type="project" value="InterPro"/>
</dbReference>
<dbReference type="EMBL" id="ANPE02000129">
    <property type="protein sequence ID" value="EMY34151.1"/>
    <property type="molecule type" value="Genomic_DNA"/>
</dbReference>
<proteinExistence type="predicted"/>
<dbReference type="GO" id="GO:0000166">
    <property type="term" value="F:nucleotide binding"/>
    <property type="evidence" value="ECO:0007669"/>
    <property type="project" value="UniProtKB-KW"/>
</dbReference>
<reference evidence="6 7" key="1">
    <citation type="journal article" date="2013" name="Genome Announc.">
        <title>Draft Genome Sequence of Arthrobacter crystallopoietes Strain BAB-32, Revealing Genes for Bioremediation.</title>
        <authorList>
            <person name="Joshi M.N."/>
            <person name="Pandit A.S."/>
            <person name="Sharma A."/>
            <person name="Pandya R.V."/>
            <person name="Desai S.M."/>
            <person name="Saxena A.K."/>
            <person name="Bagatharia S.B."/>
        </authorList>
    </citation>
    <scope>NUCLEOTIDE SEQUENCE [LARGE SCALE GENOMIC DNA]</scope>
    <source>
        <strain evidence="6 7">BAB-32</strain>
    </source>
</reference>
<protein>
    <recommendedName>
        <fullName evidence="8">DUF86 domain-containing protein</fullName>
    </recommendedName>
</protein>
<evidence type="ECO:0008006" key="8">
    <source>
        <dbReference type="Google" id="ProtNLM"/>
    </source>
</evidence>
<evidence type="ECO:0000256" key="3">
    <source>
        <dbReference type="ARBA" id="ARBA00022722"/>
    </source>
</evidence>
<dbReference type="InterPro" id="IPR008201">
    <property type="entry name" value="HepT-like"/>
</dbReference>
<accession>N1UUQ3</accession>
<dbReference type="PANTHER" id="PTHR34139">
    <property type="entry name" value="UPF0331 PROTEIN MJ0127"/>
    <property type="match status" value="1"/>
</dbReference>
<evidence type="ECO:0000256" key="4">
    <source>
        <dbReference type="ARBA" id="ARBA00022741"/>
    </source>
</evidence>
<evidence type="ECO:0000256" key="1">
    <source>
        <dbReference type="ARBA" id="ARBA00022553"/>
    </source>
</evidence>
<dbReference type="Pfam" id="PF01934">
    <property type="entry name" value="HepT-like"/>
    <property type="match status" value="1"/>
</dbReference>
<keyword evidence="4" id="KW-0547">Nucleotide-binding</keyword>
<dbReference type="GO" id="GO:0004540">
    <property type="term" value="F:RNA nuclease activity"/>
    <property type="evidence" value="ECO:0007669"/>
    <property type="project" value="InterPro"/>
</dbReference>
<gene>
    <name evidence="6" type="ORF">D477_011081</name>
</gene>